<evidence type="ECO:0000313" key="2">
    <source>
        <dbReference type="Proteomes" id="UP001159363"/>
    </source>
</evidence>
<sequence>MQSCNTGHPVIKGDTNSIHYAENTLVQQYHPQKPVTKVLKVVADTVLSENPSALALLIHNLLDVFMSDCPVCIRDLGTTPVAFVNIKLRQNATLDLLWLTEPNTSLNQQLGKFI</sequence>
<protein>
    <submittedName>
        <fullName evidence="1">Uncharacterized protein</fullName>
    </submittedName>
</protein>
<proteinExistence type="predicted"/>
<dbReference type="EMBL" id="JARBHB010000004">
    <property type="protein sequence ID" value="KAJ8885360.1"/>
    <property type="molecule type" value="Genomic_DNA"/>
</dbReference>
<dbReference type="Proteomes" id="UP001159363">
    <property type="component" value="Chromosome X"/>
</dbReference>
<organism evidence="1 2">
    <name type="scientific">Dryococelus australis</name>
    <dbReference type="NCBI Taxonomy" id="614101"/>
    <lineage>
        <taxon>Eukaryota</taxon>
        <taxon>Metazoa</taxon>
        <taxon>Ecdysozoa</taxon>
        <taxon>Arthropoda</taxon>
        <taxon>Hexapoda</taxon>
        <taxon>Insecta</taxon>
        <taxon>Pterygota</taxon>
        <taxon>Neoptera</taxon>
        <taxon>Polyneoptera</taxon>
        <taxon>Phasmatodea</taxon>
        <taxon>Verophasmatodea</taxon>
        <taxon>Anareolatae</taxon>
        <taxon>Phasmatidae</taxon>
        <taxon>Eurycanthinae</taxon>
        <taxon>Dryococelus</taxon>
    </lineage>
</organism>
<evidence type="ECO:0000313" key="1">
    <source>
        <dbReference type="EMBL" id="KAJ8885360.1"/>
    </source>
</evidence>
<name>A0ABQ9HLW9_9NEOP</name>
<gene>
    <name evidence="1" type="ORF">PR048_011557</name>
</gene>
<comment type="caution">
    <text evidence="1">The sequence shown here is derived from an EMBL/GenBank/DDBJ whole genome shotgun (WGS) entry which is preliminary data.</text>
</comment>
<accession>A0ABQ9HLW9</accession>
<keyword evidence="2" id="KW-1185">Reference proteome</keyword>
<reference evidence="1 2" key="1">
    <citation type="submission" date="2023-02" db="EMBL/GenBank/DDBJ databases">
        <title>LHISI_Scaffold_Assembly.</title>
        <authorList>
            <person name="Stuart O.P."/>
            <person name="Cleave R."/>
            <person name="Magrath M.J.L."/>
            <person name="Mikheyev A.S."/>
        </authorList>
    </citation>
    <scope>NUCLEOTIDE SEQUENCE [LARGE SCALE GENOMIC DNA]</scope>
    <source>
        <strain evidence="1">Daus_M_001</strain>
        <tissue evidence="1">Leg muscle</tissue>
    </source>
</reference>